<name>A0A645DMF9_9ZZZZ</name>
<gene>
    <name evidence="1" type="ORF">SDC9_137608</name>
</gene>
<proteinExistence type="predicted"/>
<reference evidence="1" key="1">
    <citation type="submission" date="2019-08" db="EMBL/GenBank/DDBJ databases">
        <authorList>
            <person name="Kucharzyk K."/>
            <person name="Murdoch R.W."/>
            <person name="Higgins S."/>
            <person name="Loffler F."/>
        </authorList>
    </citation>
    <scope>NUCLEOTIDE SEQUENCE</scope>
</reference>
<protein>
    <submittedName>
        <fullName evidence="1">Uncharacterized protein</fullName>
    </submittedName>
</protein>
<evidence type="ECO:0000313" key="1">
    <source>
        <dbReference type="EMBL" id="MPM90487.1"/>
    </source>
</evidence>
<sequence>MAEYRSSGYDVHEVFLRGLQNPYGFLLVGIPRSFQVQVLVYEFPALDPEALHVLLKFRSLLAHSFCHDKAGAAANSVGLDPGKVPETRDLHPLCALSVNAYGAFPDYDPDLLRRRRILNMLALFVERYLLYESVNLLPGGLVLSYAEFLSDHVRYEDAHGLAGASRCPYRPCEHQIDVLAAVRVALHLRIGEPFQGGDEDPLRKDGKTCPYGPVYSLLPGLRRLFGHSFGYHE</sequence>
<organism evidence="1">
    <name type="scientific">bioreactor metagenome</name>
    <dbReference type="NCBI Taxonomy" id="1076179"/>
    <lineage>
        <taxon>unclassified sequences</taxon>
        <taxon>metagenomes</taxon>
        <taxon>ecological metagenomes</taxon>
    </lineage>
</organism>
<dbReference type="AlphaFoldDB" id="A0A645DMF9"/>
<dbReference type="EMBL" id="VSSQ01037720">
    <property type="protein sequence ID" value="MPM90487.1"/>
    <property type="molecule type" value="Genomic_DNA"/>
</dbReference>
<accession>A0A645DMF9</accession>
<comment type="caution">
    <text evidence="1">The sequence shown here is derived from an EMBL/GenBank/DDBJ whole genome shotgun (WGS) entry which is preliminary data.</text>
</comment>